<accession>A0A699UME6</accession>
<dbReference type="AlphaFoldDB" id="A0A699UME6"/>
<comment type="caution">
    <text evidence="2">The sequence shown here is derived from an EMBL/GenBank/DDBJ whole genome shotgun (WGS) entry which is preliminary data.</text>
</comment>
<name>A0A699UME6_TANCI</name>
<proteinExistence type="predicted"/>
<reference evidence="2" key="1">
    <citation type="journal article" date="2019" name="Sci. Rep.">
        <title>Draft genome of Tanacetum cinerariifolium, the natural source of mosquito coil.</title>
        <authorList>
            <person name="Yamashiro T."/>
            <person name="Shiraishi A."/>
            <person name="Satake H."/>
            <person name="Nakayama K."/>
        </authorList>
    </citation>
    <scope>NUCLEOTIDE SEQUENCE</scope>
</reference>
<feature type="region of interest" description="Disordered" evidence="1">
    <location>
        <begin position="65"/>
        <end position="97"/>
    </location>
</feature>
<feature type="compositionally biased region" description="Polar residues" evidence="1">
    <location>
        <begin position="68"/>
        <end position="78"/>
    </location>
</feature>
<gene>
    <name evidence="2" type="ORF">Tci_895729</name>
</gene>
<evidence type="ECO:0000313" key="2">
    <source>
        <dbReference type="EMBL" id="GFD23760.1"/>
    </source>
</evidence>
<dbReference type="EMBL" id="BKCJ011347298">
    <property type="protein sequence ID" value="GFD23760.1"/>
    <property type="molecule type" value="Genomic_DNA"/>
</dbReference>
<organism evidence="2">
    <name type="scientific">Tanacetum cinerariifolium</name>
    <name type="common">Dalmatian daisy</name>
    <name type="synonym">Chrysanthemum cinerariifolium</name>
    <dbReference type="NCBI Taxonomy" id="118510"/>
    <lineage>
        <taxon>Eukaryota</taxon>
        <taxon>Viridiplantae</taxon>
        <taxon>Streptophyta</taxon>
        <taxon>Embryophyta</taxon>
        <taxon>Tracheophyta</taxon>
        <taxon>Spermatophyta</taxon>
        <taxon>Magnoliopsida</taxon>
        <taxon>eudicotyledons</taxon>
        <taxon>Gunneridae</taxon>
        <taxon>Pentapetalae</taxon>
        <taxon>asterids</taxon>
        <taxon>campanulids</taxon>
        <taxon>Asterales</taxon>
        <taxon>Asteraceae</taxon>
        <taxon>Asteroideae</taxon>
        <taxon>Anthemideae</taxon>
        <taxon>Anthemidinae</taxon>
        <taxon>Tanacetum</taxon>
    </lineage>
</organism>
<evidence type="ECO:0000256" key="1">
    <source>
        <dbReference type="SAM" id="MobiDB-lite"/>
    </source>
</evidence>
<sequence length="97" mass="10619">SGGQMLLKMGCWRIVPIPWRLNKPIQFDTCSQSNKGEDREPPRAPHELLLLTLTAPHVIEMDEPAAVTDSSGVPSTIERSPLDFAHEADVSGRETAA</sequence>
<protein>
    <submittedName>
        <fullName evidence="2">Uncharacterized protein</fullName>
    </submittedName>
</protein>
<feature type="non-terminal residue" evidence="2">
    <location>
        <position position="1"/>
    </location>
</feature>
<feature type="compositionally biased region" description="Basic and acidic residues" evidence="1">
    <location>
        <begin position="80"/>
        <end position="97"/>
    </location>
</feature>
<feature type="non-terminal residue" evidence="2">
    <location>
        <position position="97"/>
    </location>
</feature>